<dbReference type="InterPro" id="IPR003591">
    <property type="entry name" value="Leu-rich_rpt_typical-subtyp"/>
</dbReference>
<dbReference type="InterPro" id="IPR032675">
    <property type="entry name" value="LRR_dom_sf"/>
</dbReference>
<evidence type="ECO:0000256" key="2">
    <source>
        <dbReference type="ARBA" id="ARBA00022729"/>
    </source>
</evidence>
<evidence type="ECO:0000313" key="5">
    <source>
        <dbReference type="Proteomes" id="UP000677054"/>
    </source>
</evidence>
<dbReference type="GO" id="GO:0005615">
    <property type="term" value="C:extracellular space"/>
    <property type="evidence" value="ECO:0007669"/>
    <property type="project" value="TreeGrafter"/>
</dbReference>
<dbReference type="OrthoDB" id="2325980at2759"/>
<gene>
    <name evidence="4" type="ORF">DSTB1V02_LOCUS11550</name>
</gene>
<dbReference type="PANTHER" id="PTHR24373">
    <property type="entry name" value="SLIT RELATED LEUCINE-RICH REPEAT NEURONAL PROTEIN"/>
    <property type="match status" value="1"/>
</dbReference>
<dbReference type="EMBL" id="LR903347">
    <property type="protein sequence ID" value="CAD7251788.1"/>
    <property type="molecule type" value="Genomic_DNA"/>
</dbReference>
<keyword evidence="1" id="KW-0433">Leucine-rich repeat</keyword>
<dbReference type="EMBL" id="CAJPEV010003830">
    <property type="protein sequence ID" value="CAG0900618.1"/>
    <property type="molecule type" value="Genomic_DNA"/>
</dbReference>
<protein>
    <submittedName>
        <fullName evidence="4">Uncharacterized protein</fullName>
    </submittedName>
</protein>
<organism evidence="4">
    <name type="scientific">Darwinula stevensoni</name>
    <dbReference type="NCBI Taxonomy" id="69355"/>
    <lineage>
        <taxon>Eukaryota</taxon>
        <taxon>Metazoa</taxon>
        <taxon>Ecdysozoa</taxon>
        <taxon>Arthropoda</taxon>
        <taxon>Crustacea</taxon>
        <taxon>Oligostraca</taxon>
        <taxon>Ostracoda</taxon>
        <taxon>Podocopa</taxon>
        <taxon>Podocopida</taxon>
        <taxon>Darwinulocopina</taxon>
        <taxon>Darwinuloidea</taxon>
        <taxon>Darwinulidae</taxon>
        <taxon>Darwinula</taxon>
    </lineage>
</organism>
<dbReference type="InterPro" id="IPR050328">
    <property type="entry name" value="Dev_Immune_Receptor"/>
</dbReference>
<dbReference type="Proteomes" id="UP000677054">
    <property type="component" value="Unassembled WGS sequence"/>
</dbReference>
<evidence type="ECO:0000256" key="1">
    <source>
        <dbReference type="ARBA" id="ARBA00022614"/>
    </source>
</evidence>
<dbReference type="InterPro" id="IPR025875">
    <property type="entry name" value="Leu-rich_rpt_4"/>
</dbReference>
<proteinExistence type="predicted"/>
<dbReference type="PANTHER" id="PTHR24373:SF370">
    <property type="entry name" value="FISH-LIPS, ISOFORM E"/>
    <property type="match status" value="1"/>
</dbReference>
<dbReference type="Pfam" id="PF12799">
    <property type="entry name" value="LRR_4"/>
    <property type="match status" value="1"/>
</dbReference>
<dbReference type="SUPFAM" id="SSF52058">
    <property type="entry name" value="L domain-like"/>
    <property type="match status" value="1"/>
</dbReference>
<dbReference type="Gene3D" id="3.80.10.10">
    <property type="entry name" value="Ribonuclease Inhibitor"/>
    <property type="match status" value="2"/>
</dbReference>
<reference evidence="4" key="1">
    <citation type="submission" date="2020-11" db="EMBL/GenBank/DDBJ databases">
        <authorList>
            <person name="Tran Van P."/>
        </authorList>
    </citation>
    <scope>NUCLEOTIDE SEQUENCE</scope>
</reference>
<keyword evidence="3" id="KW-0677">Repeat</keyword>
<keyword evidence="2" id="KW-0732">Signal</keyword>
<dbReference type="SMART" id="SM00369">
    <property type="entry name" value="LRR_TYP"/>
    <property type="match status" value="4"/>
</dbReference>
<evidence type="ECO:0000256" key="3">
    <source>
        <dbReference type="ARBA" id="ARBA00022737"/>
    </source>
</evidence>
<name>A0A7R9ADB8_9CRUS</name>
<accession>A0A7R9ADB8</accession>
<dbReference type="PROSITE" id="PS51450">
    <property type="entry name" value="LRR"/>
    <property type="match status" value="1"/>
</dbReference>
<dbReference type="GO" id="GO:0031012">
    <property type="term" value="C:extracellular matrix"/>
    <property type="evidence" value="ECO:0007669"/>
    <property type="project" value="TreeGrafter"/>
</dbReference>
<keyword evidence="5" id="KW-1185">Reference proteome</keyword>
<sequence>MMEFKIHNNTRPLKLPVEILGDLTLQSLWIGDTTVTNIQPSFILPSEDRLVNFTLQDSRLKEFPFHIIQGLRSLKKLWLRNNSLTSVPGLHSHSLEILDLDYNKIVAIEENGWHTPNLRELGIGYNPLSSLPSAVIKGLGKLEKFYCSGCNLGPTLLMGQLEFRSKTLKVVSLWNNNISRLEPGALTGVNGETTVYLIRNNITLLEESAFRPILENMSLGDGLLDIECRRITNKNECLPFKDKSHEVN</sequence>
<dbReference type="AlphaFoldDB" id="A0A7R9ADB8"/>
<evidence type="ECO:0000313" key="4">
    <source>
        <dbReference type="EMBL" id="CAD7251788.1"/>
    </source>
</evidence>
<dbReference type="InterPro" id="IPR001611">
    <property type="entry name" value="Leu-rich_rpt"/>
</dbReference>